<gene>
    <name evidence="1" type="ORF">JGUZn3_09300</name>
</gene>
<dbReference type="RefSeq" id="WP_203414511.1">
    <property type="nucleotide sequence ID" value="NZ_CP060244.1"/>
</dbReference>
<dbReference type="KEGG" id="ebla:JGUZn3_09300"/>
<proteinExistence type="predicted"/>
<name>A0A7H1NQV2_9PROT</name>
<dbReference type="EMBL" id="CP060244">
    <property type="protein sequence ID" value="QNT78162.1"/>
    <property type="molecule type" value="Genomic_DNA"/>
</dbReference>
<reference evidence="1 2" key="1">
    <citation type="submission" date="2020-08" db="EMBL/GenBank/DDBJ databases">
        <title>Complete genome sequence of Entomobacter blattae G55GP.</title>
        <authorList>
            <person name="Poehlein A."/>
            <person name="Guzman J."/>
            <person name="Daniel R."/>
            <person name="Vilcinskas A."/>
        </authorList>
    </citation>
    <scope>NUCLEOTIDE SEQUENCE [LARGE SCALE GENOMIC DNA]</scope>
    <source>
        <strain evidence="1 2">G55GP</strain>
    </source>
</reference>
<dbReference type="Proteomes" id="UP000516349">
    <property type="component" value="Chromosome"/>
</dbReference>
<dbReference type="Gene3D" id="3.40.980.10">
    <property type="entry name" value="MoaB/Mog-like domain"/>
    <property type="match status" value="1"/>
</dbReference>
<organism evidence="1 2">
    <name type="scientific">Entomobacter blattae</name>
    <dbReference type="NCBI Taxonomy" id="2762277"/>
    <lineage>
        <taxon>Bacteria</taxon>
        <taxon>Pseudomonadati</taxon>
        <taxon>Pseudomonadota</taxon>
        <taxon>Alphaproteobacteria</taxon>
        <taxon>Acetobacterales</taxon>
        <taxon>Acetobacteraceae</taxon>
        <taxon>Entomobacter</taxon>
    </lineage>
</organism>
<dbReference type="SUPFAM" id="SSF53218">
    <property type="entry name" value="Molybdenum cofactor biosynthesis proteins"/>
    <property type="match status" value="1"/>
</dbReference>
<accession>A0A7H1NQV2</accession>
<protein>
    <submittedName>
        <fullName evidence="1">Uncharacterized protein</fullName>
    </submittedName>
</protein>
<sequence length="72" mass="7529">MGEARCGCFSTRDELVAPGNPLPSGQIYNSHAAILGSAAEEAGAEVLYLGIAVDKREAVIKKGHKGKIVHPQ</sequence>
<keyword evidence="2" id="KW-1185">Reference proteome</keyword>
<evidence type="ECO:0000313" key="1">
    <source>
        <dbReference type="EMBL" id="QNT78162.1"/>
    </source>
</evidence>
<dbReference type="AlphaFoldDB" id="A0A7H1NQV2"/>
<evidence type="ECO:0000313" key="2">
    <source>
        <dbReference type="Proteomes" id="UP000516349"/>
    </source>
</evidence>
<dbReference type="InterPro" id="IPR036425">
    <property type="entry name" value="MoaB/Mog-like_dom_sf"/>
</dbReference>